<accession>A0A139KMB7</accession>
<feature type="signal peptide" evidence="1">
    <location>
        <begin position="1"/>
        <end position="18"/>
    </location>
</feature>
<reference evidence="2 4" key="1">
    <citation type="submission" date="2021-06" db="EMBL/GenBank/DDBJ databases">
        <title>Interrogation of the integrated mobile genetic elements in gut-associated Bacteroides with a consensus prediction approach.</title>
        <authorList>
            <person name="Campbell D.E."/>
            <person name="Leigh J.R."/>
            <person name="Kim T."/>
            <person name="England W."/>
            <person name="Whitaker R.J."/>
            <person name="Degnan P.H."/>
        </authorList>
    </citation>
    <scope>NUCLEOTIDE SEQUENCE [LARGE SCALE GENOMIC DNA]</scope>
    <source>
        <strain evidence="3">VPI-3443</strain>
        <strain evidence="2 4">WAL8669</strain>
    </source>
</reference>
<dbReference type="InterPro" id="IPR015943">
    <property type="entry name" value="WD40/YVTN_repeat-like_dom_sf"/>
</dbReference>
<evidence type="ECO:0000256" key="1">
    <source>
        <dbReference type="SAM" id="SignalP"/>
    </source>
</evidence>
<name>A0A139KMB7_BACT4</name>
<dbReference type="AlphaFoldDB" id="A0A139KMB7"/>
<dbReference type="RefSeq" id="WP_048693891.1">
    <property type="nucleotide sequence ID" value="NZ_CP083680.1"/>
</dbReference>
<dbReference type="EMBL" id="CP083685">
    <property type="protein sequence ID" value="UYU89454.1"/>
    <property type="molecule type" value="Genomic_DNA"/>
</dbReference>
<organism evidence="2 4">
    <name type="scientific">Bacteroides thetaiotaomicron</name>
    <dbReference type="NCBI Taxonomy" id="818"/>
    <lineage>
        <taxon>Bacteria</taxon>
        <taxon>Pseudomonadati</taxon>
        <taxon>Bacteroidota</taxon>
        <taxon>Bacteroidia</taxon>
        <taxon>Bacteroidales</taxon>
        <taxon>Bacteroidaceae</taxon>
        <taxon>Bacteroides</taxon>
    </lineage>
</organism>
<dbReference type="Gene3D" id="2.130.10.10">
    <property type="entry name" value="YVTN repeat-like/Quinoprotein amine dehydrogenase"/>
    <property type="match status" value="1"/>
</dbReference>
<keyword evidence="1" id="KW-0732">Signal</keyword>
<dbReference type="Proteomes" id="UP001162960">
    <property type="component" value="Chromosome"/>
</dbReference>
<evidence type="ECO:0000313" key="3">
    <source>
        <dbReference type="EMBL" id="UYU89454.1"/>
    </source>
</evidence>
<evidence type="ECO:0008006" key="5">
    <source>
        <dbReference type="Google" id="ProtNLM"/>
    </source>
</evidence>
<protein>
    <recommendedName>
        <fullName evidence="5">Surface protein</fullName>
    </recommendedName>
</protein>
<feature type="chain" id="PRO_5014531087" description="Surface protein" evidence="1">
    <location>
        <begin position="19"/>
        <end position="373"/>
    </location>
</feature>
<dbReference type="EMBL" id="CP083680">
    <property type="protein sequence ID" value="UYU69050.1"/>
    <property type="molecule type" value="Genomic_DNA"/>
</dbReference>
<sequence>MKKSIFFLAASAIMFAMGSCTNDVLDNVQQVDSSLPQTRATASNDWTYAYVLSEGTWHVAPPSSPGNIVRYDNNWTKKSTLEIGDTGNDLIQYGSKLYCAVSGHDLTADNGGIWVLNAKTGQLLTPQMKQYDDEKTGHKAMPRHLAAANGKVYISFYSGAVMSIDTMNYAKVNYLELDATYSEGICIGKDNKVYVCNSGNTDDTQAGEGTTISVLPLTLDDETQITVPKNPKLIAAYSANKMYFNVLGDGGMHSALYKFNPTTPNVAPILVTEKAGGFAIGSQYLYTADIDWNTTDYKTIMQKVQLSNDDTSDFTDDPGYMFGFSVTVNPFNGDVCFGQSMGDALYIYDSAGGDYLDMVNTGTANVNAVVFVK</sequence>
<dbReference type="Proteomes" id="UP001156218">
    <property type="component" value="Chromosome"/>
</dbReference>
<gene>
    <name evidence="2" type="ORF">KQP68_12595</name>
    <name evidence="3" type="ORF">KQP74_16030</name>
</gene>
<dbReference type="PROSITE" id="PS51257">
    <property type="entry name" value="PROKAR_LIPOPROTEIN"/>
    <property type="match status" value="1"/>
</dbReference>
<dbReference type="SUPFAM" id="SSF75011">
    <property type="entry name" value="3-carboxy-cis,cis-mucoante lactonizing enzyme"/>
    <property type="match status" value="1"/>
</dbReference>
<evidence type="ECO:0000313" key="2">
    <source>
        <dbReference type="EMBL" id="UYU69050.1"/>
    </source>
</evidence>
<evidence type="ECO:0000313" key="4">
    <source>
        <dbReference type="Proteomes" id="UP001156218"/>
    </source>
</evidence>
<proteinExistence type="predicted"/>